<dbReference type="Pfam" id="PF10702">
    <property type="entry name" value="DUF2507"/>
    <property type="match status" value="1"/>
</dbReference>
<dbReference type="SUPFAM" id="SSF111126">
    <property type="entry name" value="Ligand-binding domain in the NO signalling and Golgi transport"/>
    <property type="match status" value="1"/>
</dbReference>
<dbReference type="EMBL" id="AP026802">
    <property type="protein sequence ID" value="BDR58790.1"/>
    <property type="molecule type" value="Genomic_DNA"/>
</dbReference>
<keyword evidence="2" id="KW-1185">Reference proteome</keyword>
<reference evidence="1 2" key="1">
    <citation type="journal article" date="2023" name="Microbiol. Spectr.">
        <title>Symbiosis of Carpenter Bees with Uncharacterized Lactic Acid Bacteria Showing NAD Auxotrophy.</title>
        <authorList>
            <person name="Kawasaki S."/>
            <person name="Ozawa K."/>
            <person name="Mori T."/>
            <person name="Yamamoto A."/>
            <person name="Ito M."/>
            <person name="Ohkuma M."/>
            <person name="Sakamoto M."/>
            <person name="Matsutani M."/>
        </authorList>
    </citation>
    <scope>NUCLEOTIDE SEQUENCE [LARGE SCALE GENOMIC DNA]</scope>
    <source>
        <strain evidence="1 2">XA3</strain>
    </source>
</reference>
<accession>A0AAU9D8W3</accession>
<organism evidence="1 2">
    <name type="scientific">Xylocopilactobacillus apicola</name>
    <dbReference type="NCBI Taxonomy" id="2932184"/>
    <lineage>
        <taxon>Bacteria</taxon>
        <taxon>Bacillati</taxon>
        <taxon>Bacillota</taxon>
        <taxon>Bacilli</taxon>
        <taxon>Lactobacillales</taxon>
        <taxon>Lactobacillaceae</taxon>
        <taxon>Xylocopilactobacillus</taxon>
    </lineage>
</organism>
<dbReference type="Gene3D" id="3.30.1380.20">
    <property type="entry name" value="Trafficking protein particle complex subunit 3"/>
    <property type="match status" value="1"/>
</dbReference>
<dbReference type="InterPro" id="IPR024096">
    <property type="entry name" value="NO_sig/Golgi_transp_ligand-bd"/>
</dbReference>
<dbReference type="KEGG" id="xap:XA3_12310"/>
<evidence type="ECO:0000313" key="1">
    <source>
        <dbReference type="EMBL" id="BDR58790.1"/>
    </source>
</evidence>
<sequence>MKKIENYLNLPPEKRDSGLLMRDIVLPDIFNDDKNKILYYYGKDLANNFDFPQIEEIMAIFEKIGFGQITLEKVKKDIYLFQVLGKSVDQRFLVSQKPEFALETGFLAQAITIAIQRPAEGQFKLDPKKKAVSFLIQTIPQ</sequence>
<evidence type="ECO:0008006" key="3">
    <source>
        <dbReference type="Google" id="ProtNLM"/>
    </source>
</evidence>
<dbReference type="InterPro" id="IPR019642">
    <property type="entry name" value="DUF2507"/>
</dbReference>
<name>A0AAU9D8W3_9LACO</name>
<dbReference type="RefSeq" id="WP_317634622.1">
    <property type="nucleotide sequence ID" value="NZ_AP026802.1"/>
</dbReference>
<protein>
    <recommendedName>
        <fullName evidence="3">DUF2507 domain-containing protein</fullName>
    </recommendedName>
</protein>
<gene>
    <name evidence="1" type="ORF">XA3_12310</name>
</gene>
<proteinExistence type="predicted"/>
<dbReference type="Proteomes" id="UP001321861">
    <property type="component" value="Chromosome"/>
</dbReference>
<dbReference type="AlphaFoldDB" id="A0AAU9D8W3"/>
<evidence type="ECO:0000313" key="2">
    <source>
        <dbReference type="Proteomes" id="UP001321861"/>
    </source>
</evidence>